<accession>A0A6G1IQQ5</accession>
<proteinExistence type="predicted"/>
<keyword evidence="11" id="KW-1185">Reference proteome</keyword>
<name>A0A6G1IQQ5_9PLEO</name>
<dbReference type="AlphaFoldDB" id="A0A6G1IQQ5"/>
<dbReference type="SMART" id="SM00317">
    <property type="entry name" value="SET"/>
    <property type="match status" value="1"/>
</dbReference>
<evidence type="ECO:0000256" key="5">
    <source>
        <dbReference type="ARBA" id="ARBA00022679"/>
    </source>
</evidence>
<dbReference type="SUPFAM" id="SSF82199">
    <property type="entry name" value="SET domain"/>
    <property type="match status" value="1"/>
</dbReference>
<sequence>MRIEPITRGGHGVFASTSIFAHTIMGEYTGELHISHHRVSDEASSYWTRIPMGQQRPTWQKGGQKNCEIDGARKGSAWRFLNHSCEPNAVMVIGRVGNSRRVKGVKSLREIKVGEEIIIDYGKGWVRTMKGCWCKSEKCVNPMDGKCGKHAERPVGKCTTGIKGKGGRKKAAGDTTANVGDVQQKRGTKRKRKETGDADVVRNRR</sequence>
<dbReference type="OrthoDB" id="308383at2759"/>
<dbReference type="InterPro" id="IPR050777">
    <property type="entry name" value="SET2_Histone-Lys_MeTrsfase"/>
</dbReference>
<dbReference type="Gene3D" id="2.170.270.10">
    <property type="entry name" value="SET domain"/>
    <property type="match status" value="1"/>
</dbReference>
<evidence type="ECO:0000256" key="2">
    <source>
        <dbReference type="ARBA" id="ARBA00004286"/>
    </source>
</evidence>
<protein>
    <submittedName>
        <fullName evidence="10">SET domain-containing protein</fullName>
    </submittedName>
</protein>
<keyword evidence="3" id="KW-0158">Chromosome</keyword>
<dbReference type="Proteomes" id="UP000799291">
    <property type="component" value="Unassembled WGS sequence"/>
</dbReference>
<feature type="compositionally biased region" description="Basic and acidic residues" evidence="8">
    <location>
        <begin position="194"/>
        <end position="205"/>
    </location>
</feature>
<evidence type="ECO:0000256" key="4">
    <source>
        <dbReference type="ARBA" id="ARBA00022603"/>
    </source>
</evidence>
<dbReference type="GO" id="GO:0032259">
    <property type="term" value="P:methylation"/>
    <property type="evidence" value="ECO:0007669"/>
    <property type="project" value="UniProtKB-KW"/>
</dbReference>
<reference evidence="10" key="1">
    <citation type="journal article" date="2020" name="Stud. Mycol.">
        <title>101 Dothideomycetes genomes: a test case for predicting lifestyles and emergence of pathogens.</title>
        <authorList>
            <person name="Haridas S."/>
            <person name="Albert R."/>
            <person name="Binder M."/>
            <person name="Bloem J."/>
            <person name="Labutti K."/>
            <person name="Salamov A."/>
            <person name="Andreopoulos B."/>
            <person name="Baker S."/>
            <person name="Barry K."/>
            <person name="Bills G."/>
            <person name="Bluhm B."/>
            <person name="Cannon C."/>
            <person name="Castanera R."/>
            <person name="Culley D."/>
            <person name="Daum C."/>
            <person name="Ezra D."/>
            <person name="Gonzalez J."/>
            <person name="Henrissat B."/>
            <person name="Kuo A."/>
            <person name="Liang C."/>
            <person name="Lipzen A."/>
            <person name="Lutzoni F."/>
            <person name="Magnuson J."/>
            <person name="Mondo S."/>
            <person name="Nolan M."/>
            <person name="Ohm R."/>
            <person name="Pangilinan J."/>
            <person name="Park H.-J."/>
            <person name="Ramirez L."/>
            <person name="Alfaro M."/>
            <person name="Sun H."/>
            <person name="Tritt A."/>
            <person name="Yoshinaga Y."/>
            <person name="Zwiers L.-H."/>
            <person name="Turgeon B."/>
            <person name="Goodwin S."/>
            <person name="Spatafora J."/>
            <person name="Crous P."/>
            <person name="Grigoriev I."/>
        </authorList>
    </citation>
    <scope>NUCLEOTIDE SEQUENCE</scope>
    <source>
        <strain evidence="10">CBS 122367</strain>
    </source>
</reference>
<dbReference type="GO" id="GO:0005634">
    <property type="term" value="C:nucleus"/>
    <property type="evidence" value="ECO:0007669"/>
    <property type="project" value="UniProtKB-SubCell"/>
</dbReference>
<feature type="domain" description="SET" evidence="9">
    <location>
        <begin position="1"/>
        <end position="122"/>
    </location>
</feature>
<dbReference type="InterPro" id="IPR046341">
    <property type="entry name" value="SET_dom_sf"/>
</dbReference>
<dbReference type="InterPro" id="IPR001214">
    <property type="entry name" value="SET_dom"/>
</dbReference>
<dbReference type="Pfam" id="PF00856">
    <property type="entry name" value="SET"/>
    <property type="match status" value="1"/>
</dbReference>
<evidence type="ECO:0000313" key="10">
    <source>
        <dbReference type="EMBL" id="KAF2680485.1"/>
    </source>
</evidence>
<evidence type="ECO:0000259" key="9">
    <source>
        <dbReference type="PROSITE" id="PS50280"/>
    </source>
</evidence>
<keyword evidence="6" id="KW-0949">S-adenosyl-L-methionine</keyword>
<evidence type="ECO:0000256" key="3">
    <source>
        <dbReference type="ARBA" id="ARBA00022454"/>
    </source>
</evidence>
<keyword evidence="4" id="KW-0489">Methyltransferase</keyword>
<keyword evidence="5" id="KW-0808">Transferase</keyword>
<dbReference type="PROSITE" id="PS50280">
    <property type="entry name" value="SET"/>
    <property type="match status" value="1"/>
</dbReference>
<evidence type="ECO:0000256" key="6">
    <source>
        <dbReference type="ARBA" id="ARBA00022691"/>
    </source>
</evidence>
<dbReference type="EMBL" id="MU005596">
    <property type="protein sequence ID" value="KAF2680485.1"/>
    <property type="molecule type" value="Genomic_DNA"/>
</dbReference>
<feature type="region of interest" description="Disordered" evidence="8">
    <location>
        <begin position="159"/>
        <end position="205"/>
    </location>
</feature>
<evidence type="ECO:0000256" key="1">
    <source>
        <dbReference type="ARBA" id="ARBA00004123"/>
    </source>
</evidence>
<gene>
    <name evidence="10" type="ORF">K458DRAFT_434326</name>
</gene>
<organism evidence="10 11">
    <name type="scientific">Lentithecium fluviatile CBS 122367</name>
    <dbReference type="NCBI Taxonomy" id="1168545"/>
    <lineage>
        <taxon>Eukaryota</taxon>
        <taxon>Fungi</taxon>
        <taxon>Dikarya</taxon>
        <taxon>Ascomycota</taxon>
        <taxon>Pezizomycotina</taxon>
        <taxon>Dothideomycetes</taxon>
        <taxon>Pleosporomycetidae</taxon>
        <taxon>Pleosporales</taxon>
        <taxon>Massarineae</taxon>
        <taxon>Lentitheciaceae</taxon>
        <taxon>Lentithecium</taxon>
    </lineage>
</organism>
<comment type="subcellular location">
    <subcellularLocation>
        <location evidence="2">Chromosome</location>
    </subcellularLocation>
    <subcellularLocation>
        <location evidence="1">Nucleus</location>
    </subcellularLocation>
</comment>
<dbReference type="GO" id="GO:0005694">
    <property type="term" value="C:chromosome"/>
    <property type="evidence" value="ECO:0007669"/>
    <property type="project" value="UniProtKB-SubCell"/>
</dbReference>
<evidence type="ECO:0000313" key="11">
    <source>
        <dbReference type="Proteomes" id="UP000799291"/>
    </source>
</evidence>
<dbReference type="GO" id="GO:0008168">
    <property type="term" value="F:methyltransferase activity"/>
    <property type="evidence" value="ECO:0007669"/>
    <property type="project" value="UniProtKB-KW"/>
</dbReference>
<evidence type="ECO:0000256" key="8">
    <source>
        <dbReference type="SAM" id="MobiDB-lite"/>
    </source>
</evidence>
<dbReference type="PANTHER" id="PTHR22884">
    <property type="entry name" value="SET DOMAIN PROTEINS"/>
    <property type="match status" value="1"/>
</dbReference>
<keyword evidence="7" id="KW-0539">Nucleus</keyword>
<evidence type="ECO:0000256" key="7">
    <source>
        <dbReference type="ARBA" id="ARBA00023242"/>
    </source>
</evidence>